<feature type="domain" description="Ubiquitin-like protease family profile" evidence="5">
    <location>
        <begin position="205"/>
        <end position="257"/>
    </location>
</feature>
<dbReference type="AlphaFoldDB" id="A0A6D2HWA8"/>
<evidence type="ECO:0000313" key="7">
    <source>
        <dbReference type="Proteomes" id="UP000467841"/>
    </source>
</evidence>
<keyword evidence="2" id="KW-0645">Protease</keyword>
<evidence type="ECO:0000256" key="3">
    <source>
        <dbReference type="ARBA" id="ARBA00022801"/>
    </source>
</evidence>
<evidence type="ECO:0000259" key="5">
    <source>
        <dbReference type="Pfam" id="PF02902"/>
    </source>
</evidence>
<organism evidence="6 7">
    <name type="scientific">Microthlaspi erraticum</name>
    <dbReference type="NCBI Taxonomy" id="1685480"/>
    <lineage>
        <taxon>Eukaryota</taxon>
        <taxon>Viridiplantae</taxon>
        <taxon>Streptophyta</taxon>
        <taxon>Embryophyta</taxon>
        <taxon>Tracheophyta</taxon>
        <taxon>Spermatophyta</taxon>
        <taxon>Magnoliopsida</taxon>
        <taxon>eudicotyledons</taxon>
        <taxon>Gunneridae</taxon>
        <taxon>Pentapetalae</taxon>
        <taxon>rosids</taxon>
        <taxon>malvids</taxon>
        <taxon>Brassicales</taxon>
        <taxon>Brassicaceae</taxon>
        <taxon>Coluteocarpeae</taxon>
        <taxon>Microthlaspi</taxon>
    </lineage>
</organism>
<evidence type="ECO:0000313" key="6">
    <source>
        <dbReference type="EMBL" id="CAA7018912.1"/>
    </source>
</evidence>
<dbReference type="InterPro" id="IPR038765">
    <property type="entry name" value="Papain-like_cys_pep_sf"/>
</dbReference>
<protein>
    <recommendedName>
        <fullName evidence="5">Ubiquitin-like protease family profile domain-containing protein</fullName>
    </recommendedName>
</protein>
<dbReference type="EMBL" id="CACVBM020000432">
    <property type="protein sequence ID" value="CAA7018912.1"/>
    <property type="molecule type" value="Genomic_DNA"/>
</dbReference>
<proteinExistence type="inferred from homology"/>
<dbReference type="GO" id="GO:0008234">
    <property type="term" value="F:cysteine-type peptidase activity"/>
    <property type="evidence" value="ECO:0007669"/>
    <property type="project" value="InterPro"/>
</dbReference>
<keyword evidence="7" id="KW-1185">Reference proteome</keyword>
<name>A0A6D2HWA8_9BRAS</name>
<keyword evidence="3" id="KW-0378">Hydrolase</keyword>
<comment type="caution">
    <text evidence="6">The sequence shown here is derived from an EMBL/GenBank/DDBJ whole genome shotgun (WGS) entry which is preliminary data.</text>
</comment>
<dbReference type="GO" id="GO:0006508">
    <property type="term" value="P:proteolysis"/>
    <property type="evidence" value="ECO:0007669"/>
    <property type="project" value="UniProtKB-KW"/>
</dbReference>
<reference evidence="6" key="1">
    <citation type="submission" date="2020-01" db="EMBL/GenBank/DDBJ databases">
        <authorList>
            <person name="Mishra B."/>
        </authorList>
    </citation>
    <scope>NUCLEOTIDE SEQUENCE [LARGE SCALE GENOMIC DNA]</scope>
</reference>
<feature type="region of interest" description="Disordered" evidence="4">
    <location>
        <begin position="1"/>
        <end position="84"/>
    </location>
</feature>
<dbReference type="SUPFAM" id="SSF54001">
    <property type="entry name" value="Cysteine proteinases"/>
    <property type="match status" value="1"/>
</dbReference>
<sequence>MRRILLGGSDAKKDPPGEPQNGEEDKDACDTGEEDSECNFLRTHYPSASELDAEKKKQAEQIKQENRLARGKSQRTRTLSHTQTGAYVGNSTARRIVLRLSAKEEAAAKAAAAAKQAAAKEAASAKQAAAKEAAAKEAASVKQAPAKLAVLKVPGGYDPFAVAAEESKKEMADYCATLPGYPMKEPDKHEYPLWYWWWTLLTEEEWLDDTHVSAWTRMMARRLETHPDWFKSDRIMFLDSRITQYWARDWPNFQACELLPAQSLDWYFGKLPRSN</sequence>
<dbReference type="Proteomes" id="UP000467841">
    <property type="component" value="Unassembled WGS sequence"/>
</dbReference>
<evidence type="ECO:0000256" key="2">
    <source>
        <dbReference type="ARBA" id="ARBA00022670"/>
    </source>
</evidence>
<evidence type="ECO:0000256" key="1">
    <source>
        <dbReference type="ARBA" id="ARBA00005234"/>
    </source>
</evidence>
<gene>
    <name evidence="6" type="ORF">MERR_LOCUS6147</name>
</gene>
<dbReference type="InterPro" id="IPR003653">
    <property type="entry name" value="Peptidase_C48_C"/>
</dbReference>
<evidence type="ECO:0000256" key="4">
    <source>
        <dbReference type="SAM" id="MobiDB-lite"/>
    </source>
</evidence>
<feature type="compositionally biased region" description="Acidic residues" evidence="4">
    <location>
        <begin position="21"/>
        <end position="37"/>
    </location>
</feature>
<dbReference type="Pfam" id="PF02902">
    <property type="entry name" value="Peptidase_C48"/>
    <property type="match status" value="1"/>
</dbReference>
<accession>A0A6D2HWA8</accession>
<comment type="similarity">
    <text evidence="1">Belongs to the peptidase C48 family.</text>
</comment>
<feature type="compositionally biased region" description="Basic and acidic residues" evidence="4">
    <location>
        <begin position="52"/>
        <end position="68"/>
    </location>
</feature>